<dbReference type="EMBL" id="CM056743">
    <property type="protein sequence ID" value="KAJ8670115.1"/>
    <property type="molecule type" value="Genomic_DNA"/>
</dbReference>
<sequence length="208" mass="23718">MHVITAASCVTGKRTDEIRIFAGSNTLSLCDKYDVDTWLIHNDWAYKNGQPTLFSFMDIAIIRLTKKVDERKVRPALISPKLLKHFYGLDGTLAGWSGTDDETRTKIMQTSMTKILTKDECYFEVPNQYMRSAIRNQEILCSESNQYFSHGYEGGPILYGTNIFIGVNLQKSPGVTDTKYKRLNFYTGLENHRKFFYYATAGAQFSVA</sequence>
<comment type="caution">
    <text evidence="1">The sequence shown here is derived from an EMBL/GenBank/DDBJ whole genome shotgun (WGS) entry which is preliminary data.</text>
</comment>
<keyword evidence="2" id="KW-1185">Reference proteome</keyword>
<dbReference type="Proteomes" id="UP001239111">
    <property type="component" value="Chromosome 3"/>
</dbReference>
<proteinExistence type="predicted"/>
<organism evidence="1 2">
    <name type="scientific">Eretmocerus hayati</name>
    <dbReference type="NCBI Taxonomy" id="131215"/>
    <lineage>
        <taxon>Eukaryota</taxon>
        <taxon>Metazoa</taxon>
        <taxon>Ecdysozoa</taxon>
        <taxon>Arthropoda</taxon>
        <taxon>Hexapoda</taxon>
        <taxon>Insecta</taxon>
        <taxon>Pterygota</taxon>
        <taxon>Neoptera</taxon>
        <taxon>Endopterygota</taxon>
        <taxon>Hymenoptera</taxon>
        <taxon>Apocrita</taxon>
        <taxon>Proctotrupomorpha</taxon>
        <taxon>Chalcidoidea</taxon>
        <taxon>Aphelinidae</taxon>
        <taxon>Aphelininae</taxon>
        <taxon>Eretmocerus</taxon>
    </lineage>
</organism>
<protein>
    <submittedName>
        <fullName evidence="1">Uncharacterized protein</fullName>
    </submittedName>
</protein>
<name>A0ACC2NG33_9HYME</name>
<evidence type="ECO:0000313" key="1">
    <source>
        <dbReference type="EMBL" id="KAJ8670115.1"/>
    </source>
</evidence>
<evidence type="ECO:0000313" key="2">
    <source>
        <dbReference type="Proteomes" id="UP001239111"/>
    </source>
</evidence>
<gene>
    <name evidence="1" type="ORF">QAD02_001374</name>
</gene>
<reference evidence="1" key="1">
    <citation type="submission" date="2023-04" db="EMBL/GenBank/DDBJ databases">
        <title>A chromosome-level genome assembly of the parasitoid wasp Eretmocerus hayati.</title>
        <authorList>
            <person name="Zhong Y."/>
            <person name="Liu S."/>
            <person name="Liu Y."/>
        </authorList>
    </citation>
    <scope>NUCLEOTIDE SEQUENCE</scope>
    <source>
        <strain evidence="1">ZJU_SS_LIU_2023</strain>
    </source>
</reference>
<accession>A0ACC2NG33</accession>